<dbReference type="PRINTS" id="PR01042">
    <property type="entry name" value="TRNASYNTHASP"/>
</dbReference>
<dbReference type="EMBL" id="JAATLJ010000001">
    <property type="protein sequence ID" value="NIZ40555.1"/>
    <property type="molecule type" value="Genomic_DNA"/>
</dbReference>
<evidence type="ECO:0000256" key="6">
    <source>
        <dbReference type="ARBA" id="ARBA00023146"/>
    </source>
</evidence>
<feature type="binding site" evidence="7">
    <location>
        <position position="487"/>
    </location>
    <ligand>
        <name>ATP</name>
        <dbReference type="ChEBI" id="CHEBI:30616"/>
    </ligand>
</feature>
<dbReference type="RefSeq" id="WP_167700147.1">
    <property type="nucleotide sequence ID" value="NZ_CP118174.1"/>
</dbReference>
<dbReference type="PROSITE" id="PS50862">
    <property type="entry name" value="AA_TRNA_LIGASE_II"/>
    <property type="match status" value="1"/>
</dbReference>
<dbReference type="GO" id="GO:0005524">
    <property type="term" value="F:ATP binding"/>
    <property type="evidence" value="ECO:0007669"/>
    <property type="project" value="UniProtKB-UniRule"/>
</dbReference>
<dbReference type="GO" id="GO:0004815">
    <property type="term" value="F:aspartate-tRNA ligase activity"/>
    <property type="evidence" value="ECO:0007669"/>
    <property type="project" value="UniProtKB-UniRule"/>
</dbReference>
<dbReference type="Pfam" id="PF00152">
    <property type="entry name" value="tRNA-synt_2"/>
    <property type="match status" value="1"/>
</dbReference>
<sequence length="593" mass="68030">MQFSQRTHSVAQLNQTLSGSVVTLNGWVHRLRNQGTLIFINIRDRSGVAQCLINDQASEALKSLAKTLHNEYCISITGTVQARPDNMINHDMSAGDIEVIISDIEILNTCLTPPFIISEDSTPAKEDLRLKYRYLDMRSGRMQRNLYIRHQVALTVRKTLDAMNFYEIETPLLIKSTPEGARDYVVPSRIYPNQFFALPQSPQIYKQILMVGGYDRYFQIARCFRDEDPRGDRQPEFTQIDIEMSFVQRNDVLQMAEHLFSTIMQDVLNVTVESPFPRFSYHEAMNRFGSDKPDIRYQLELEDATTLIHHSDADFLKESQMQASNTAKMLRIPHYAATMTRKVAGELENMAKRQGLSGLAWFKVSDQGLEGGASKFFQPHLANINENYHFHHEDVVLIAVGNWTKVCNTLGLIRQQIAKELQLIDQKQFAFCWVVDFPLFEFDEDKQMWQPMHHMFSSPQERFIPTLEENPGEVLGDLYDLVLNGYELASGSIRIHNRQLQERIFSLIGYSKEDAQERFGFMLDAFEYGAPPHGGIAAGLDRLVMVMCQEETIREVIAYPKNTAGFAPMEEAPAFIESEQLQELHLNLQKPIK</sequence>
<dbReference type="CDD" id="cd00777">
    <property type="entry name" value="AspRS_core"/>
    <property type="match status" value="1"/>
</dbReference>
<evidence type="ECO:0000313" key="9">
    <source>
        <dbReference type="EMBL" id="NIZ40555.1"/>
    </source>
</evidence>
<comment type="similarity">
    <text evidence="1 7">Belongs to the class-II aminoacyl-tRNA synthetase family. Type 1 subfamily.</text>
</comment>
<dbReference type="Pfam" id="PF02938">
    <property type="entry name" value="GAD"/>
    <property type="match status" value="1"/>
</dbReference>
<dbReference type="Gene3D" id="2.40.50.140">
    <property type="entry name" value="Nucleic acid-binding proteins"/>
    <property type="match status" value="1"/>
</dbReference>
<dbReference type="InterPro" id="IPR004364">
    <property type="entry name" value="Aa-tRNA-synt_II"/>
</dbReference>
<name>A0A968GA05_9SPIO</name>
<feature type="binding site" evidence="7">
    <location>
        <position position="179"/>
    </location>
    <ligand>
        <name>L-aspartate</name>
        <dbReference type="ChEBI" id="CHEBI:29991"/>
    </ligand>
</feature>
<dbReference type="CDD" id="cd04317">
    <property type="entry name" value="EcAspRS_like_N"/>
    <property type="match status" value="1"/>
</dbReference>
<dbReference type="InterPro" id="IPR029351">
    <property type="entry name" value="GAD_dom"/>
</dbReference>
<feature type="binding site" evidence="7">
    <location>
        <position position="494"/>
    </location>
    <ligand>
        <name>L-aspartate</name>
        <dbReference type="ChEBI" id="CHEBI:29991"/>
    </ligand>
</feature>
<comment type="caution">
    <text evidence="9">The sequence shown here is derived from an EMBL/GenBank/DDBJ whole genome shotgun (WGS) entry which is preliminary data.</text>
</comment>
<dbReference type="SUPFAM" id="SSF50249">
    <property type="entry name" value="Nucleic acid-binding proteins"/>
    <property type="match status" value="1"/>
</dbReference>
<dbReference type="Gene3D" id="3.30.930.10">
    <property type="entry name" value="Bira Bifunctional Protein, Domain 2"/>
    <property type="match status" value="1"/>
</dbReference>
<feature type="region of interest" description="Aspartate" evidence="7">
    <location>
        <begin position="203"/>
        <end position="206"/>
    </location>
</feature>
<evidence type="ECO:0000313" key="10">
    <source>
        <dbReference type="Proteomes" id="UP000711995"/>
    </source>
</evidence>
<keyword evidence="10" id="KW-1185">Reference proteome</keyword>
<proteinExistence type="inferred from homology"/>
<feature type="binding site" evidence="7">
    <location>
        <position position="234"/>
    </location>
    <ligand>
        <name>ATP</name>
        <dbReference type="ChEBI" id="CHEBI:30616"/>
    </ligand>
</feature>
<comment type="catalytic activity">
    <reaction evidence="7">
        <text>tRNA(Asp) + L-aspartate + ATP = L-aspartyl-tRNA(Asp) + AMP + diphosphate</text>
        <dbReference type="Rhea" id="RHEA:19649"/>
        <dbReference type="Rhea" id="RHEA-COMP:9660"/>
        <dbReference type="Rhea" id="RHEA-COMP:9678"/>
        <dbReference type="ChEBI" id="CHEBI:29991"/>
        <dbReference type="ChEBI" id="CHEBI:30616"/>
        <dbReference type="ChEBI" id="CHEBI:33019"/>
        <dbReference type="ChEBI" id="CHEBI:78442"/>
        <dbReference type="ChEBI" id="CHEBI:78516"/>
        <dbReference type="ChEBI" id="CHEBI:456215"/>
        <dbReference type="EC" id="6.1.1.12"/>
    </reaction>
</comment>
<feature type="domain" description="Aminoacyl-transfer RNA synthetases class-II family profile" evidence="8">
    <location>
        <begin position="148"/>
        <end position="568"/>
    </location>
</feature>
<dbReference type="PANTHER" id="PTHR22594:SF5">
    <property type="entry name" value="ASPARTATE--TRNA LIGASE, MITOCHONDRIAL"/>
    <property type="match status" value="1"/>
</dbReference>
<dbReference type="InterPro" id="IPR047089">
    <property type="entry name" value="Asp-tRNA-ligase_1_N"/>
</dbReference>
<dbReference type="InterPro" id="IPR045864">
    <property type="entry name" value="aa-tRNA-synth_II/BPL/LPL"/>
</dbReference>
<dbReference type="NCBIfam" id="NF001750">
    <property type="entry name" value="PRK00476.1"/>
    <property type="match status" value="1"/>
</dbReference>
<protein>
    <recommendedName>
        <fullName evidence="7">Aspartate--tRNA ligase</fullName>
        <ecNumber evidence="7">6.1.1.12</ecNumber>
    </recommendedName>
    <alternativeName>
        <fullName evidence="7">Aspartyl-tRNA synthetase</fullName>
        <shortName evidence="7">AspRS</shortName>
    </alternativeName>
</protein>
<accession>A0A968GA05</accession>
<dbReference type="GO" id="GO:0005737">
    <property type="term" value="C:cytoplasm"/>
    <property type="evidence" value="ECO:0007669"/>
    <property type="project" value="UniProtKB-SubCell"/>
</dbReference>
<gene>
    <name evidence="7 9" type="primary">aspS</name>
    <name evidence="9" type="ORF">HCT14_03385</name>
</gene>
<feature type="binding site" evidence="7">
    <location>
        <position position="225"/>
    </location>
    <ligand>
        <name>L-aspartate</name>
        <dbReference type="ChEBI" id="CHEBI:29991"/>
    </ligand>
</feature>
<dbReference type="InterPro" id="IPR006195">
    <property type="entry name" value="aa-tRNA-synth_II"/>
</dbReference>
<dbReference type="GO" id="GO:0006422">
    <property type="term" value="P:aspartyl-tRNA aminoacylation"/>
    <property type="evidence" value="ECO:0007669"/>
    <property type="project" value="UniProtKB-UniRule"/>
</dbReference>
<dbReference type="PANTHER" id="PTHR22594">
    <property type="entry name" value="ASPARTYL/LYSYL-TRNA SYNTHETASE"/>
    <property type="match status" value="1"/>
</dbReference>
<dbReference type="SUPFAM" id="SSF55261">
    <property type="entry name" value="GAD domain-like"/>
    <property type="match status" value="1"/>
</dbReference>
<dbReference type="GO" id="GO:0003676">
    <property type="term" value="F:nucleic acid binding"/>
    <property type="evidence" value="ECO:0007669"/>
    <property type="project" value="InterPro"/>
</dbReference>
<evidence type="ECO:0000256" key="2">
    <source>
        <dbReference type="ARBA" id="ARBA00022598"/>
    </source>
</evidence>
<keyword evidence="3 7" id="KW-0547">Nucleotide-binding</keyword>
<keyword evidence="6 7" id="KW-0030">Aminoacyl-tRNA synthetase</keyword>
<evidence type="ECO:0000256" key="5">
    <source>
        <dbReference type="ARBA" id="ARBA00022917"/>
    </source>
</evidence>
<evidence type="ECO:0000256" key="3">
    <source>
        <dbReference type="ARBA" id="ARBA00022741"/>
    </source>
</evidence>
<dbReference type="Gene3D" id="3.30.1360.30">
    <property type="entry name" value="GAD-like domain"/>
    <property type="match status" value="1"/>
</dbReference>
<dbReference type="InterPro" id="IPR002312">
    <property type="entry name" value="Asp/Asn-tRNA-synth_IIb"/>
</dbReference>
<keyword evidence="7" id="KW-0963">Cytoplasm</keyword>
<feature type="binding site" evidence="7">
    <location>
        <begin position="539"/>
        <end position="542"/>
    </location>
    <ligand>
        <name>ATP</name>
        <dbReference type="ChEBI" id="CHEBI:30616"/>
    </ligand>
</feature>
<dbReference type="AlphaFoldDB" id="A0A968GA05"/>
<dbReference type="Pfam" id="PF01336">
    <property type="entry name" value="tRNA_anti-codon"/>
    <property type="match status" value="1"/>
</dbReference>
<keyword evidence="4 7" id="KW-0067">ATP-binding</keyword>
<evidence type="ECO:0000256" key="7">
    <source>
        <dbReference type="HAMAP-Rule" id="MF_00044"/>
    </source>
</evidence>
<dbReference type="NCBIfam" id="TIGR00459">
    <property type="entry name" value="aspS_bact"/>
    <property type="match status" value="1"/>
</dbReference>
<dbReference type="SUPFAM" id="SSF55681">
    <property type="entry name" value="Class II aaRS and biotin synthetases"/>
    <property type="match status" value="1"/>
</dbReference>
<feature type="binding site" evidence="7">
    <location>
        <begin position="225"/>
        <end position="227"/>
    </location>
    <ligand>
        <name>ATP</name>
        <dbReference type="ChEBI" id="CHEBI:30616"/>
    </ligand>
</feature>
<comment type="subcellular location">
    <subcellularLocation>
        <location evidence="7">Cytoplasm</location>
    </subcellularLocation>
</comment>
<evidence type="ECO:0000259" key="8">
    <source>
        <dbReference type="PROSITE" id="PS50862"/>
    </source>
</evidence>
<keyword evidence="2 7" id="KW-0436">Ligase</keyword>
<reference evidence="9 10" key="1">
    <citation type="submission" date="2020-03" db="EMBL/GenBank/DDBJ databases">
        <title>Spirochaetal bacteria isolated from arthropods constitute a novel genus Entomospira genus novum within the order Spirochaetales.</title>
        <authorList>
            <person name="Grana-Miraglia L."/>
            <person name="Sikutova S."/>
            <person name="Fingerle V."/>
            <person name="Sing A."/>
            <person name="Castillo-Ramirez S."/>
            <person name="Margos G."/>
            <person name="Rudolf I."/>
        </authorList>
    </citation>
    <scope>NUCLEOTIDE SEQUENCE [LARGE SCALE GENOMIC DNA]</scope>
    <source>
        <strain evidence="9 10">BR193</strain>
    </source>
</reference>
<comment type="caution">
    <text evidence="7">Lacks conserved residue(s) required for the propagation of feature annotation.</text>
</comment>
<organism evidence="9 10">
    <name type="scientific">Entomospira entomophila</name>
    <dbReference type="NCBI Taxonomy" id="2719988"/>
    <lineage>
        <taxon>Bacteria</taxon>
        <taxon>Pseudomonadati</taxon>
        <taxon>Spirochaetota</taxon>
        <taxon>Spirochaetia</taxon>
        <taxon>Spirochaetales</taxon>
        <taxon>Spirochaetaceae</taxon>
        <taxon>Entomospira</taxon>
    </lineage>
</organism>
<dbReference type="HAMAP" id="MF_00044">
    <property type="entry name" value="Asp_tRNA_synth_type1"/>
    <property type="match status" value="1"/>
</dbReference>
<dbReference type="EC" id="6.1.1.12" evidence="7"/>
<evidence type="ECO:0000256" key="1">
    <source>
        <dbReference type="ARBA" id="ARBA00006303"/>
    </source>
</evidence>
<comment type="subunit">
    <text evidence="7">Homodimer.</text>
</comment>
<dbReference type="InterPro" id="IPR047090">
    <property type="entry name" value="AspRS_core"/>
</dbReference>
<feature type="binding site" evidence="7">
    <location>
        <position position="453"/>
    </location>
    <ligand>
        <name>L-aspartate</name>
        <dbReference type="ChEBI" id="CHEBI:29991"/>
    </ligand>
</feature>
<dbReference type="InterPro" id="IPR004365">
    <property type="entry name" value="NA-bd_OB_tRNA"/>
</dbReference>
<dbReference type="InterPro" id="IPR004115">
    <property type="entry name" value="GAD-like_sf"/>
</dbReference>
<dbReference type="Proteomes" id="UP000711995">
    <property type="component" value="Unassembled WGS sequence"/>
</dbReference>
<dbReference type="InterPro" id="IPR004524">
    <property type="entry name" value="Asp-tRNA-ligase_1"/>
</dbReference>
<dbReference type="InterPro" id="IPR012340">
    <property type="entry name" value="NA-bd_OB-fold"/>
</dbReference>
<comment type="function">
    <text evidence="7">Catalyzes the attachment of L-aspartate to tRNA(Asp) in a two-step reaction: L-aspartate is first activated by ATP to form Asp-AMP and then transferred to the acceptor end of tRNA(Asp).</text>
</comment>
<keyword evidence="5 7" id="KW-0648">Protein biosynthesis</keyword>
<evidence type="ECO:0000256" key="4">
    <source>
        <dbReference type="ARBA" id="ARBA00022840"/>
    </source>
</evidence>